<dbReference type="Proteomes" id="UP001556617">
    <property type="component" value="Unassembled WGS sequence"/>
</dbReference>
<reference evidence="2 3" key="1">
    <citation type="submission" date="2024-07" db="EMBL/GenBank/DDBJ databases">
        <authorList>
            <person name="Yun M."/>
        </authorList>
    </citation>
    <scope>NUCLEOTIDE SEQUENCE [LARGE SCALE GENOMIC DNA]</scope>
    <source>
        <strain evidence="2 3">MS01</strain>
    </source>
</reference>
<name>A0ABV3S4G3_9LACO</name>
<protein>
    <submittedName>
        <fullName evidence="2">Uncharacterized protein</fullName>
    </submittedName>
</protein>
<proteinExistence type="predicted"/>
<dbReference type="EMBL" id="JBFPER010000001">
    <property type="protein sequence ID" value="MEX0380953.1"/>
    <property type="molecule type" value="Genomic_DNA"/>
</dbReference>
<comment type="caution">
    <text evidence="2">The sequence shown here is derived from an EMBL/GenBank/DDBJ whole genome shotgun (WGS) entry which is preliminary data.</text>
</comment>
<evidence type="ECO:0000313" key="2">
    <source>
        <dbReference type="EMBL" id="MEX0380953.1"/>
    </source>
</evidence>
<organism evidence="2 3">
    <name type="scientific">Leuconostoc aquikimchii</name>
    <dbReference type="NCBI Taxonomy" id="3236804"/>
    <lineage>
        <taxon>Bacteria</taxon>
        <taxon>Bacillati</taxon>
        <taxon>Bacillota</taxon>
        <taxon>Bacilli</taxon>
        <taxon>Lactobacillales</taxon>
        <taxon>Lactobacillaceae</taxon>
        <taxon>Leuconostoc</taxon>
    </lineage>
</organism>
<accession>A0ABV3S4G3</accession>
<evidence type="ECO:0000256" key="1">
    <source>
        <dbReference type="SAM" id="Coils"/>
    </source>
</evidence>
<keyword evidence="3" id="KW-1185">Reference proteome</keyword>
<dbReference type="RefSeq" id="WP_367974396.1">
    <property type="nucleotide sequence ID" value="NZ_JBFPEQ010000001.1"/>
</dbReference>
<evidence type="ECO:0000313" key="3">
    <source>
        <dbReference type="Proteomes" id="UP001556617"/>
    </source>
</evidence>
<keyword evidence="1" id="KW-0175">Coiled coil</keyword>
<sequence length="90" mass="10522">MQIYDLKVIQTKLSVAEQQAAKITQELRHFQKAVNIDNYNQQQIKTLGNQLTNLKLIIVQLQKQLISAKKSNQKINTQHFVRGNRHRNDL</sequence>
<gene>
    <name evidence="2" type="ORF">AB3K24_06265</name>
</gene>
<feature type="coiled-coil region" evidence="1">
    <location>
        <begin position="6"/>
        <end position="78"/>
    </location>
</feature>